<evidence type="ECO:0000256" key="2">
    <source>
        <dbReference type="ARBA" id="ARBA00009457"/>
    </source>
</evidence>
<dbReference type="GeneID" id="27690202"/>
<feature type="transmembrane region" description="Helical" evidence="8">
    <location>
        <begin position="59"/>
        <end position="90"/>
    </location>
</feature>
<evidence type="ECO:0000256" key="7">
    <source>
        <dbReference type="SAM" id="MobiDB-lite"/>
    </source>
</evidence>
<gene>
    <name evidence="9" type="ORF">SPPG_06937</name>
</gene>
<protein>
    <recommendedName>
        <fullName evidence="11">Lem3/Cdc50</fullName>
    </recommendedName>
</protein>
<dbReference type="PIRSF" id="PIRSF015840">
    <property type="entry name" value="DUF284_TM_euk"/>
    <property type="match status" value="1"/>
</dbReference>
<keyword evidence="4 8" id="KW-1133">Transmembrane helix</keyword>
<dbReference type="PANTHER" id="PTHR10926">
    <property type="entry name" value="CELL CYCLE CONTROL PROTEIN 50"/>
    <property type="match status" value="1"/>
</dbReference>
<dbReference type="STRING" id="645134.A0A0L0HAM6"/>
<dbReference type="GO" id="GO:0005794">
    <property type="term" value="C:Golgi apparatus"/>
    <property type="evidence" value="ECO:0007669"/>
    <property type="project" value="TreeGrafter"/>
</dbReference>
<evidence type="ECO:0000256" key="3">
    <source>
        <dbReference type="ARBA" id="ARBA00022692"/>
    </source>
</evidence>
<reference evidence="9 10" key="1">
    <citation type="submission" date="2009-08" db="EMBL/GenBank/DDBJ databases">
        <title>The Genome Sequence of Spizellomyces punctatus strain DAOM BR117.</title>
        <authorList>
            <consortium name="The Broad Institute Genome Sequencing Platform"/>
            <person name="Russ C."/>
            <person name="Cuomo C."/>
            <person name="Shea T."/>
            <person name="Young S.K."/>
            <person name="Zeng Q."/>
            <person name="Koehrsen M."/>
            <person name="Haas B."/>
            <person name="Borodovsky M."/>
            <person name="Guigo R."/>
            <person name="Alvarado L."/>
            <person name="Berlin A."/>
            <person name="Bochicchio J."/>
            <person name="Borenstein D."/>
            <person name="Chapman S."/>
            <person name="Chen Z."/>
            <person name="Engels R."/>
            <person name="Freedman E."/>
            <person name="Gellesch M."/>
            <person name="Goldberg J."/>
            <person name="Griggs A."/>
            <person name="Gujja S."/>
            <person name="Heiman D."/>
            <person name="Hepburn T."/>
            <person name="Howarth C."/>
            <person name="Jen D."/>
            <person name="Larson L."/>
            <person name="Lewis B."/>
            <person name="Mehta T."/>
            <person name="Park D."/>
            <person name="Pearson M."/>
            <person name="Roberts A."/>
            <person name="Saif S."/>
            <person name="Shenoy N."/>
            <person name="Sisk P."/>
            <person name="Stolte C."/>
            <person name="Sykes S."/>
            <person name="Thomson T."/>
            <person name="Walk T."/>
            <person name="White J."/>
            <person name="Yandava C."/>
            <person name="Burger G."/>
            <person name="Gray M.W."/>
            <person name="Holland P.W.H."/>
            <person name="King N."/>
            <person name="Lang F.B.F."/>
            <person name="Roger A.J."/>
            <person name="Ruiz-Trillo I."/>
            <person name="Lander E."/>
            <person name="Nusbaum C."/>
        </authorList>
    </citation>
    <scope>NUCLEOTIDE SEQUENCE [LARGE SCALE GENOMIC DNA]</scope>
    <source>
        <strain evidence="9 10">DAOM BR117</strain>
    </source>
</reference>
<dbReference type="VEuPathDB" id="FungiDB:SPPG_06937"/>
<keyword evidence="5 6" id="KW-0472">Membrane</keyword>
<dbReference type="InterPro" id="IPR005045">
    <property type="entry name" value="CDC50/LEM3_fam"/>
</dbReference>
<comment type="similarity">
    <text evidence="2 6">Belongs to the CDC50/LEM3 family.</text>
</comment>
<evidence type="ECO:0008006" key="11">
    <source>
        <dbReference type="Google" id="ProtNLM"/>
    </source>
</evidence>
<evidence type="ECO:0000313" key="10">
    <source>
        <dbReference type="Proteomes" id="UP000053201"/>
    </source>
</evidence>
<dbReference type="RefSeq" id="XP_016605989.1">
    <property type="nucleotide sequence ID" value="XM_016755127.1"/>
</dbReference>
<keyword evidence="3 8" id="KW-0812">Transmembrane</keyword>
<dbReference type="Pfam" id="PF03381">
    <property type="entry name" value="CDC50"/>
    <property type="match status" value="1"/>
</dbReference>
<evidence type="ECO:0000256" key="4">
    <source>
        <dbReference type="ARBA" id="ARBA00022989"/>
    </source>
</evidence>
<dbReference type="OrthoDB" id="340608at2759"/>
<dbReference type="InParanoid" id="A0A0L0HAM6"/>
<feature type="compositionally biased region" description="Low complexity" evidence="7">
    <location>
        <begin position="27"/>
        <end position="43"/>
    </location>
</feature>
<evidence type="ECO:0000256" key="5">
    <source>
        <dbReference type="ARBA" id="ARBA00023136"/>
    </source>
</evidence>
<evidence type="ECO:0000256" key="6">
    <source>
        <dbReference type="PIRNR" id="PIRNR015840"/>
    </source>
</evidence>
<dbReference type="eggNOG" id="KOG2952">
    <property type="taxonomic scope" value="Eukaryota"/>
</dbReference>
<proteinExistence type="inferred from homology"/>
<evidence type="ECO:0000256" key="1">
    <source>
        <dbReference type="ARBA" id="ARBA00004141"/>
    </source>
</evidence>
<accession>A0A0L0HAM6</accession>
<dbReference type="PANTHER" id="PTHR10926:SF0">
    <property type="entry name" value="CDC50, ISOFORM A"/>
    <property type="match status" value="1"/>
</dbReference>
<comment type="subcellular location">
    <subcellularLocation>
        <location evidence="1">Membrane</location>
        <topology evidence="1">Multi-pass membrane protein</topology>
    </subcellularLocation>
</comment>
<dbReference type="Proteomes" id="UP000053201">
    <property type="component" value="Unassembled WGS sequence"/>
</dbReference>
<evidence type="ECO:0000256" key="8">
    <source>
        <dbReference type="SAM" id="Phobius"/>
    </source>
</evidence>
<name>A0A0L0HAM6_SPIPD</name>
<feature type="transmembrane region" description="Helical" evidence="8">
    <location>
        <begin position="403"/>
        <end position="426"/>
    </location>
</feature>
<sequence length="446" mass="50039">MASQSRHRNTAASHLATPPESQDYELVSRSVSQSNPSSTPSTQPKKKNKKDKPWKQQRLPAWFPILTPTLVAIPLIVTALIFIPIGAWIYHTESQVGEVIFDYTDCSELAAPTFAPPPQGSKYQHVSAWQYDPTTKKCSLQLNLTWSLPPPVFLYVRLTNFYQNHRLYTKSVSADQLNGKVYMDAKDIPGDCSWLRYANCDRARQENSWSGSGNMADMNPDCRTAVADRAEVIKNATWGAQYYPCGLVANSMFSDDISALTCISTPDAPSCPVGTYIFSERNIAWEEDRWLYNPSSWFTTPSLASDVPTNVIPPPAWRSAFPAYKNGYNSSNYPDIKTWERFQVWMRKAGFPTFRKLWGRNDEMALNRGVWQVDIVDSFEVKRFDGTKSFVVSTLGPLGSRGGFAGIAYLVVGGLAALSAFLVFVVRVRKLGDESYLSWNNPPKSE</sequence>
<organism evidence="9 10">
    <name type="scientific">Spizellomyces punctatus (strain DAOM BR117)</name>
    <dbReference type="NCBI Taxonomy" id="645134"/>
    <lineage>
        <taxon>Eukaryota</taxon>
        <taxon>Fungi</taxon>
        <taxon>Fungi incertae sedis</taxon>
        <taxon>Chytridiomycota</taxon>
        <taxon>Chytridiomycota incertae sedis</taxon>
        <taxon>Chytridiomycetes</taxon>
        <taxon>Spizellomycetales</taxon>
        <taxon>Spizellomycetaceae</taxon>
        <taxon>Spizellomyces</taxon>
    </lineage>
</organism>
<dbReference type="GO" id="GO:0045332">
    <property type="term" value="P:phospholipid translocation"/>
    <property type="evidence" value="ECO:0007669"/>
    <property type="project" value="UniProtKB-UniRule"/>
</dbReference>
<feature type="region of interest" description="Disordered" evidence="7">
    <location>
        <begin position="1"/>
        <end position="55"/>
    </location>
</feature>
<dbReference type="GO" id="GO:0005886">
    <property type="term" value="C:plasma membrane"/>
    <property type="evidence" value="ECO:0007669"/>
    <property type="project" value="TreeGrafter"/>
</dbReference>
<dbReference type="OMA" id="NDIFWLH"/>
<evidence type="ECO:0000313" key="9">
    <source>
        <dbReference type="EMBL" id="KNC97949.1"/>
    </source>
</evidence>
<dbReference type="EMBL" id="KQ257462">
    <property type="protein sequence ID" value="KNC97949.1"/>
    <property type="molecule type" value="Genomic_DNA"/>
</dbReference>
<keyword evidence="10" id="KW-1185">Reference proteome</keyword>
<dbReference type="GO" id="GO:0005783">
    <property type="term" value="C:endoplasmic reticulum"/>
    <property type="evidence" value="ECO:0007669"/>
    <property type="project" value="TreeGrafter"/>
</dbReference>
<dbReference type="AlphaFoldDB" id="A0A0L0HAM6"/>